<evidence type="ECO:0000256" key="6">
    <source>
        <dbReference type="ARBA" id="ARBA00023125"/>
    </source>
</evidence>
<evidence type="ECO:0000256" key="1">
    <source>
        <dbReference type="ARBA" id="ARBA00004496"/>
    </source>
</evidence>
<comment type="function">
    <text evidence="9">Site-specific tyrosine recombinase, which acts by catalyzing the cutting and rejoining of the recombining DNA molecules. The XerC-XerD complex is essential to convert dimers of the bacterial chromosome into monomers to permit their segregation at cell division. It also contributes to the segregational stability of plasmids.</text>
</comment>
<dbReference type="SUPFAM" id="SSF56349">
    <property type="entry name" value="DNA breaking-rejoining enzymes"/>
    <property type="match status" value="1"/>
</dbReference>
<feature type="active site" evidence="9">
    <location>
        <position position="175"/>
    </location>
</feature>
<reference evidence="12 13" key="1">
    <citation type="submission" date="2023-03" db="EMBL/GenBank/DDBJ databases">
        <title>YIM 133296 draft genome.</title>
        <authorList>
            <person name="Xiong L."/>
        </authorList>
    </citation>
    <scope>NUCLEOTIDE SEQUENCE [LARGE SCALE GENOMIC DNA]</scope>
    <source>
        <strain evidence="12 13">YIM 133296</strain>
    </source>
</reference>
<comment type="similarity">
    <text evidence="9">Belongs to the 'phage' integrase family. XerC subfamily.</text>
</comment>
<dbReference type="InterPro" id="IPR044068">
    <property type="entry name" value="CB"/>
</dbReference>
<comment type="caution">
    <text evidence="12">The sequence shown here is derived from an EMBL/GenBank/DDBJ whole genome shotgun (WGS) entry which is preliminary data.</text>
</comment>
<gene>
    <name evidence="9" type="primary">xerC</name>
    <name evidence="12" type="ORF">P4R38_06170</name>
</gene>
<accession>A0ABT6C4E0</accession>
<feature type="active site" evidence="9">
    <location>
        <position position="245"/>
    </location>
</feature>
<dbReference type="PANTHER" id="PTHR30349">
    <property type="entry name" value="PHAGE INTEGRASE-RELATED"/>
    <property type="match status" value="1"/>
</dbReference>
<keyword evidence="8 9" id="KW-0131">Cell cycle</keyword>
<dbReference type="PROSITE" id="PS51898">
    <property type="entry name" value="TYR_RECOMBINASE"/>
    <property type="match status" value="1"/>
</dbReference>
<sequence>MDRAPFDDFDRHLRSERGRSEHTVRAYRGDLEALAAFLDEHETTEWSQVRLGDLRSWLASMDGGGAARGTIARRAASARAYFRWAARTGVIDQDPSLRLQSPRRTRALPGVLKQDEARALMDVAAVAADDSDPVHRRDAAVLELLYATGIRVSELTGLDIDDVDLGERVARVVGKGDKERSVPFGVPAARALESWLAVRPLLVIEGSGAALFLGRRGRRMDVRQVRTVVHRLLAHVADAPDLGPHGLRHTAATHLLEGGADLRQVQEILGHASLSTTQIYTHVSTDRLRRSFRQAHPRA</sequence>
<evidence type="ECO:0000256" key="2">
    <source>
        <dbReference type="ARBA" id="ARBA00022490"/>
    </source>
</evidence>
<dbReference type="Pfam" id="PF00589">
    <property type="entry name" value="Phage_integrase"/>
    <property type="match status" value="1"/>
</dbReference>
<dbReference type="InterPro" id="IPR002104">
    <property type="entry name" value="Integrase_catalytic"/>
</dbReference>
<comment type="subunit">
    <text evidence="9">Forms a cyclic heterotetrameric complex composed of two molecules of XerC and two molecules of XerD.</text>
</comment>
<dbReference type="InterPro" id="IPR050090">
    <property type="entry name" value="Tyrosine_recombinase_XerCD"/>
</dbReference>
<proteinExistence type="inferred from homology"/>
<protein>
    <recommendedName>
        <fullName evidence="9">Tyrosine recombinase XerC</fullName>
    </recommendedName>
</protein>
<keyword evidence="7 9" id="KW-0233">DNA recombination</keyword>
<feature type="active site" evidence="9">
    <location>
        <position position="271"/>
    </location>
</feature>
<dbReference type="HAMAP" id="MF_01808">
    <property type="entry name" value="Recomb_XerC_XerD"/>
    <property type="match status" value="1"/>
</dbReference>
<dbReference type="RefSeq" id="WP_277191465.1">
    <property type="nucleotide sequence ID" value="NZ_JAROAV010000021.1"/>
</dbReference>
<dbReference type="CDD" id="cd00798">
    <property type="entry name" value="INT_XerDC_C"/>
    <property type="match status" value="1"/>
</dbReference>
<keyword evidence="4 9" id="KW-0159">Chromosome partition</keyword>
<evidence type="ECO:0000313" key="12">
    <source>
        <dbReference type="EMBL" id="MDF8263823.1"/>
    </source>
</evidence>
<evidence type="ECO:0000259" key="11">
    <source>
        <dbReference type="PROSITE" id="PS51900"/>
    </source>
</evidence>
<dbReference type="InterPro" id="IPR013762">
    <property type="entry name" value="Integrase-like_cat_sf"/>
</dbReference>
<feature type="active site" description="O-(3'-phospho-DNA)-tyrosine intermediate" evidence="9">
    <location>
        <position position="280"/>
    </location>
</feature>
<evidence type="ECO:0000259" key="10">
    <source>
        <dbReference type="PROSITE" id="PS51898"/>
    </source>
</evidence>
<comment type="subcellular location">
    <subcellularLocation>
        <location evidence="1 9">Cytoplasm</location>
    </subcellularLocation>
</comment>
<dbReference type="EMBL" id="JAROAV010000021">
    <property type="protein sequence ID" value="MDF8263823.1"/>
    <property type="molecule type" value="Genomic_DNA"/>
</dbReference>
<evidence type="ECO:0000256" key="9">
    <source>
        <dbReference type="HAMAP-Rule" id="MF_01808"/>
    </source>
</evidence>
<feature type="domain" description="Tyr recombinase" evidence="10">
    <location>
        <begin position="107"/>
        <end position="293"/>
    </location>
</feature>
<feature type="active site" evidence="9">
    <location>
        <position position="151"/>
    </location>
</feature>
<dbReference type="Gene3D" id="1.10.443.10">
    <property type="entry name" value="Intergrase catalytic core"/>
    <property type="match status" value="1"/>
</dbReference>
<feature type="active site" evidence="9">
    <location>
        <position position="248"/>
    </location>
</feature>
<evidence type="ECO:0000256" key="7">
    <source>
        <dbReference type="ARBA" id="ARBA00023172"/>
    </source>
</evidence>
<dbReference type="InterPro" id="IPR011010">
    <property type="entry name" value="DNA_brk_join_enz"/>
</dbReference>
<evidence type="ECO:0000256" key="3">
    <source>
        <dbReference type="ARBA" id="ARBA00022618"/>
    </source>
</evidence>
<dbReference type="PROSITE" id="PS51900">
    <property type="entry name" value="CB"/>
    <property type="match status" value="1"/>
</dbReference>
<dbReference type="Pfam" id="PF02899">
    <property type="entry name" value="Phage_int_SAM_1"/>
    <property type="match status" value="1"/>
</dbReference>
<evidence type="ECO:0000256" key="8">
    <source>
        <dbReference type="ARBA" id="ARBA00023306"/>
    </source>
</evidence>
<keyword evidence="5 9" id="KW-0229">DNA integration</keyword>
<keyword evidence="13" id="KW-1185">Reference proteome</keyword>
<keyword evidence="3 9" id="KW-0132">Cell division</keyword>
<dbReference type="InterPro" id="IPR010998">
    <property type="entry name" value="Integrase_recombinase_N"/>
</dbReference>
<evidence type="ECO:0000313" key="13">
    <source>
        <dbReference type="Proteomes" id="UP001528912"/>
    </source>
</evidence>
<keyword evidence="2 9" id="KW-0963">Cytoplasm</keyword>
<evidence type="ECO:0000256" key="4">
    <source>
        <dbReference type="ARBA" id="ARBA00022829"/>
    </source>
</evidence>
<feature type="domain" description="Core-binding (CB)" evidence="11">
    <location>
        <begin position="1"/>
        <end position="86"/>
    </location>
</feature>
<keyword evidence="6 9" id="KW-0238">DNA-binding</keyword>
<dbReference type="InterPro" id="IPR023009">
    <property type="entry name" value="Tyrosine_recombinase_XerC/XerD"/>
</dbReference>
<dbReference type="NCBIfam" id="NF001399">
    <property type="entry name" value="PRK00283.1"/>
    <property type="match status" value="1"/>
</dbReference>
<organism evidence="12 13">
    <name type="scientific">Luteipulveratus flavus</name>
    <dbReference type="NCBI Taxonomy" id="3031728"/>
    <lineage>
        <taxon>Bacteria</taxon>
        <taxon>Bacillati</taxon>
        <taxon>Actinomycetota</taxon>
        <taxon>Actinomycetes</taxon>
        <taxon>Micrococcales</taxon>
        <taxon>Dermacoccaceae</taxon>
        <taxon>Luteipulveratus</taxon>
    </lineage>
</organism>
<dbReference type="PANTHER" id="PTHR30349:SF77">
    <property type="entry name" value="TYROSINE RECOMBINASE XERC"/>
    <property type="match status" value="1"/>
</dbReference>
<dbReference type="InterPro" id="IPR004107">
    <property type="entry name" value="Integrase_SAM-like_N"/>
</dbReference>
<dbReference type="Gene3D" id="1.10.150.130">
    <property type="match status" value="1"/>
</dbReference>
<evidence type="ECO:0000256" key="5">
    <source>
        <dbReference type="ARBA" id="ARBA00022908"/>
    </source>
</evidence>
<dbReference type="Proteomes" id="UP001528912">
    <property type="component" value="Unassembled WGS sequence"/>
</dbReference>
<name>A0ABT6C4E0_9MICO</name>